<dbReference type="GO" id="GO:0000981">
    <property type="term" value="F:DNA-binding transcription factor activity, RNA polymerase II-specific"/>
    <property type="evidence" value="ECO:0007669"/>
    <property type="project" value="TreeGrafter"/>
</dbReference>
<evidence type="ECO:0000256" key="7">
    <source>
        <dbReference type="ARBA" id="ARBA00023242"/>
    </source>
</evidence>
<dbReference type="GO" id="GO:0046983">
    <property type="term" value="F:protein dimerization activity"/>
    <property type="evidence" value="ECO:0007669"/>
    <property type="project" value="InterPro"/>
</dbReference>
<dbReference type="InterPro" id="IPR050359">
    <property type="entry name" value="bHLH_transcription_factors"/>
</dbReference>
<proteinExistence type="predicted"/>
<dbReference type="GO" id="GO:0043473">
    <property type="term" value="P:pigmentation"/>
    <property type="evidence" value="ECO:0007669"/>
    <property type="project" value="Ensembl"/>
</dbReference>
<keyword evidence="11" id="KW-1185">Reference proteome</keyword>
<dbReference type="Pfam" id="PF00010">
    <property type="entry name" value="HLH"/>
    <property type="match status" value="1"/>
</dbReference>
<dbReference type="SUPFAM" id="SSF47459">
    <property type="entry name" value="HLH, helix-loop-helix DNA-binding domain"/>
    <property type="match status" value="1"/>
</dbReference>
<dbReference type="GeneTree" id="ENSGT00940000161556"/>
<evidence type="ECO:0000256" key="3">
    <source>
        <dbReference type="ARBA" id="ARBA00022782"/>
    </source>
</evidence>
<organism evidence="10 11">
    <name type="scientific">Paramormyrops kingsleyae</name>
    <dbReference type="NCBI Taxonomy" id="1676925"/>
    <lineage>
        <taxon>Eukaryota</taxon>
        <taxon>Metazoa</taxon>
        <taxon>Chordata</taxon>
        <taxon>Craniata</taxon>
        <taxon>Vertebrata</taxon>
        <taxon>Euteleostomi</taxon>
        <taxon>Actinopterygii</taxon>
        <taxon>Neopterygii</taxon>
        <taxon>Teleostei</taxon>
        <taxon>Osteoglossocephala</taxon>
        <taxon>Osteoglossomorpha</taxon>
        <taxon>Osteoglossiformes</taxon>
        <taxon>Mormyridae</taxon>
        <taxon>Paramormyrops</taxon>
    </lineage>
</organism>
<dbReference type="SMART" id="SM00353">
    <property type="entry name" value="HLH"/>
    <property type="match status" value="1"/>
</dbReference>
<evidence type="ECO:0000256" key="2">
    <source>
        <dbReference type="ARBA" id="ARBA00022473"/>
    </source>
</evidence>
<keyword evidence="3" id="KW-0221">Differentiation</keyword>
<dbReference type="GO" id="GO:0007346">
    <property type="term" value="P:regulation of mitotic cell cycle"/>
    <property type="evidence" value="ECO:0007669"/>
    <property type="project" value="Ensembl"/>
</dbReference>
<dbReference type="GO" id="GO:0036269">
    <property type="term" value="P:swimming behavior"/>
    <property type="evidence" value="ECO:0007669"/>
    <property type="project" value="Ensembl"/>
</dbReference>
<dbReference type="Gene3D" id="4.10.280.10">
    <property type="entry name" value="Helix-loop-helix DNA-binding domain"/>
    <property type="match status" value="1"/>
</dbReference>
<evidence type="ECO:0000256" key="1">
    <source>
        <dbReference type="ARBA" id="ARBA00004123"/>
    </source>
</evidence>
<comment type="subcellular location">
    <subcellularLocation>
        <location evidence="1">Nucleus</location>
    </subcellularLocation>
</comment>
<evidence type="ECO:0000256" key="6">
    <source>
        <dbReference type="ARBA" id="ARBA00023163"/>
    </source>
</evidence>
<dbReference type="GO" id="GO:0005634">
    <property type="term" value="C:nucleus"/>
    <property type="evidence" value="ECO:0007669"/>
    <property type="project" value="UniProtKB-SubCell"/>
</dbReference>
<dbReference type="GO" id="GO:0070888">
    <property type="term" value="F:E-box binding"/>
    <property type="evidence" value="ECO:0007669"/>
    <property type="project" value="TreeGrafter"/>
</dbReference>
<accession>A0A3B3RRN0</accession>
<protein>
    <submittedName>
        <fullName evidence="10">Atonal bHLH transcription factor 7</fullName>
    </submittedName>
</protein>
<keyword evidence="6" id="KW-0804">Transcription</keyword>
<keyword evidence="7" id="KW-0539">Nucleus</keyword>
<dbReference type="Proteomes" id="UP000261540">
    <property type="component" value="Unplaced"/>
</dbReference>
<feature type="domain" description="BHLH" evidence="9">
    <location>
        <begin position="32"/>
        <end position="84"/>
    </location>
</feature>
<dbReference type="PANTHER" id="PTHR19290">
    <property type="entry name" value="BASIC HELIX-LOOP-HELIX PROTEIN NEUROGENIN-RELATED"/>
    <property type="match status" value="1"/>
</dbReference>
<evidence type="ECO:0000256" key="5">
    <source>
        <dbReference type="ARBA" id="ARBA00023015"/>
    </source>
</evidence>
<dbReference type="InterPro" id="IPR036638">
    <property type="entry name" value="HLH_DNA-bd_sf"/>
</dbReference>
<dbReference type="GO" id="GO:0045944">
    <property type="term" value="P:positive regulation of transcription by RNA polymerase II"/>
    <property type="evidence" value="ECO:0007669"/>
    <property type="project" value="TreeGrafter"/>
</dbReference>
<dbReference type="GO" id="GO:0061564">
    <property type="term" value="P:axon development"/>
    <property type="evidence" value="ECO:0007669"/>
    <property type="project" value="TreeGrafter"/>
</dbReference>
<evidence type="ECO:0000313" key="10">
    <source>
        <dbReference type="Ensembl" id="ENSPKIP00000020480.1"/>
    </source>
</evidence>
<dbReference type="Ensembl" id="ENSPKIT00000001097.1">
    <property type="protein sequence ID" value="ENSPKIP00000020480.1"/>
    <property type="gene ID" value="ENSPKIG00000005244.1"/>
</dbReference>
<feature type="region of interest" description="Disordered" evidence="8">
    <location>
        <begin position="1"/>
        <end position="38"/>
    </location>
</feature>
<reference evidence="10" key="1">
    <citation type="submission" date="2025-08" db="UniProtKB">
        <authorList>
            <consortium name="Ensembl"/>
        </authorList>
    </citation>
    <scope>IDENTIFICATION</scope>
</reference>
<keyword evidence="5" id="KW-0805">Transcription regulation</keyword>
<keyword evidence="4" id="KW-0524">Neurogenesis</keyword>
<dbReference type="GO" id="GO:0010842">
    <property type="term" value="P:retina layer formation"/>
    <property type="evidence" value="ECO:0007669"/>
    <property type="project" value="Ensembl"/>
</dbReference>
<evidence type="ECO:0000256" key="8">
    <source>
        <dbReference type="SAM" id="MobiDB-lite"/>
    </source>
</evidence>
<dbReference type="GO" id="GO:0050769">
    <property type="term" value="P:positive regulation of neurogenesis"/>
    <property type="evidence" value="ECO:0007669"/>
    <property type="project" value="Ensembl"/>
</dbReference>
<dbReference type="GO" id="GO:0045165">
    <property type="term" value="P:cell fate commitment"/>
    <property type="evidence" value="ECO:0007669"/>
    <property type="project" value="Ensembl"/>
</dbReference>
<keyword evidence="2" id="KW-0217">Developmental protein</keyword>
<dbReference type="InterPro" id="IPR011598">
    <property type="entry name" value="bHLH_dom"/>
</dbReference>
<name>A0A3B3RRN0_9TELE</name>
<reference evidence="10" key="2">
    <citation type="submission" date="2025-09" db="UniProtKB">
        <authorList>
            <consortium name="Ensembl"/>
        </authorList>
    </citation>
    <scope>IDENTIFICATION</scope>
</reference>
<sequence length="145" mass="16226">IRMCKDSGPPNDASCRSESEPKGAQEGHSATRRRIAANARERKRMLGLNSAFEQLRGVVPRWGQDKKLSKYETLQMALSYILALSRILTEPRGRGAPQLRLGQHIENQQPEHGAHYTGNSSPRGERSECIYSAYAYQCDGFYISG</sequence>
<dbReference type="PROSITE" id="PS50888">
    <property type="entry name" value="BHLH"/>
    <property type="match status" value="1"/>
</dbReference>
<evidence type="ECO:0000256" key="4">
    <source>
        <dbReference type="ARBA" id="ARBA00022902"/>
    </source>
</evidence>
<dbReference type="STRING" id="1676925.ENSPKIP00000020480"/>
<evidence type="ECO:0000259" key="9">
    <source>
        <dbReference type="PROSITE" id="PS50888"/>
    </source>
</evidence>
<feature type="compositionally biased region" description="Basic and acidic residues" evidence="8">
    <location>
        <begin position="15"/>
        <end position="25"/>
    </location>
</feature>
<dbReference type="AlphaFoldDB" id="A0A3B3RRN0"/>
<dbReference type="PANTHER" id="PTHR19290:SF162">
    <property type="entry name" value="TRANSCRIPTION FACTOR ATOH7"/>
    <property type="match status" value="1"/>
</dbReference>
<dbReference type="FunFam" id="4.10.280.10:FF:000025">
    <property type="entry name" value="protein atonal homolog 7"/>
    <property type="match status" value="1"/>
</dbReference>
<evidence type="ECO:0000313" key="11">
    <source>
        <dbReference type="Proteomes" id="UP000261540"/>
    </source>
</evidence>